<dbReference type="Pfam" id="PF00271">
    <property type="entry name" value="Helicase_C"/>
    <property type="match status" value="1"/>
</dbReference>
<dbReference type="Pfam" id="PF00176">
    <property type="entry name" value="SNF2-rel_dom"/>
    <property type="match status" value="1"/>
</dbReference>
<dbReference type="InterPro" id="IPR000330">
    <property type="entry name" value="SNF2_N"/>
</dbReference>
<evidence type="ECO:0000256" key="3">
    <source>
        <dbReference type="PROSITE-ProRule" id="PRU00325"/>
    </source>
</evidence>
<protein>
    <submittedName>
        <fullName evidence="7">SWIM zinc finger family protein</fullName>
    </submittedName>
</protein>
<name>A0ABS5N1N2_9PSED</name>
<keyword evidence="3" id="KW-0479">Metal-binding</keyword>
<evidence type="ECO:0000256" key="2">
    <source>
        <dbReference type="ARBA" id="ARBA00022806"/>
    </source>
</evidence>
<evidence type="ECO:0000259" key="5">
    <source>
        <dbReference type="PROSITE" id="PS51192"/>
    </source>
</evidence>
<dbReference type="InterPro" id="IPR014001">
    <property type="entry name" value="Helicase_ATP-bd"/>
</dbReference>
<dbReference type="InterPro" id="IPR001650">
    <property type="entry name" value="Helicase_C-like"/>
</dbReference>
<dbReference type="SUPFAM" id="SSF52540">
    <property type="entry name" value="P-loop containing nucleoside triphosphate hydrolases"/>
    <property type="match status" value="2"/>
</dbReference>
<dbReference type="Gene3D" id="3.40.50.300">
    <property type="entry name" value="P-loop containing nucleotide triphosphate hydrolases"/>
    <property type="match status" value="1"/>
</dbReference>
<keyword evidence="1" id="KW-0378">Hydrolase</keyword>
<keyword evidence="2" id="KW-0547">Nucleotide-binding</keyword>
<sequence length="896" mass="101811">MNPPLSKPLAPSWVSRFKEQSLERGRRYALENRVRIAQVGDATITASCEGSGGNVYRQTIHLRESAKGTLLLVDAGCTCPVRSNCKHCAAVLLKVQETLDYPAAAKDAELLEKLQAVLENRGPKAPPQVLVDNVQPMPRLWLASVEFSAFEPRNGKMQRYIQHRAALSFSYLDEYVSGQKNSDILIRQETQTLRIKRHPEVEQSYREQLRILGFRIATRQSKALPESAGELYEMVNDSAWLTFTLNDLPKLRTQGWELQIDEEFGFDLTAVDDWYATVEQAPERDWFDLELGIIVNGERLSLLPILLNLMRSHAEILNPERLARRRDDELILVNVPQRNIEHGPLQVALPLGRLKPVLMTLGEFYLQEPGETTLRLSKADATRLNSLEGLPLLWEGGEQIRTFAQRLRDIRDFSAEAPEGLNATLRPYQLEGLSWMQSLRQLEVGGILADDMGLGKTLQTLAHILSEKNAGRLDRPCMVVMPTSLIPNWLDEAAHFTPQLKVVALYGATRKKHFDNLADFDLILTTYALLPKDVERLAKQPLHVLVLDEAQYIKNPNSKAAQAARELNARQRLCLSGTPLENHLGELWSLFHFLLPGWLGDVKSFNADYRVPIEKRGSEVRLQHLNGRIKPFLLRRTKEQVATELPPKTEIIHWVDLNEAQRDVYETMRLAMDKKVRDEITRKGVARSQIIILEALLKLRQVCCDLRLVNDATLPARGSTSGKLDSLMEMLEELFEEGRRILLFSQFTSMLALIEQELKKRNVSYALLTGQTRDRRTPVKEFQSGKRQIFLISLKAGGVGLNLTEADTVIHYDPWWNPATENQATDRAYRIGQEKPVFVYKMIARGTVEEKIQHLQKEKSDLAAGVLDGRRAGDWKLQSDDIEALFAPLPDKLDKR</sequence>
<keyword evidence="2" id="KW-0347">Helicase</keyword>
<dbReference type="SMART" id="SM00487">
    <property type="entry name" value="DEXDc"/>
    <property type="match status" value="1"/>
</dbReference>
<keyword evidence="3" id="KW-0862">Zinc</keyword>
<organism evidence="7 8">
    <name type="scientific">Pseudomonas rustica</name>
    <dbReference type="NCBI Taxonomy" id="2827099"/>
    <lineage>
        <taxon>Bacteria</taxon>
        <taxon>Pseudomonadati</taxon>
        <taxon>Pseudomonadota</taxon>
        <taxon>Gammaproteobacteria</taxon>
        <taxon>Pseudomonadales</taxon>
        <taxon>Pseudomonadaceae</taxon>
        <taxon>Pseudomonas</taxon>
    </lineage>
</organism>
<evidence type="ECO:0000259" key="4">
    <source>
        <dbReference type="PROSITE" id="PS50966"/>
    </source>
</evidence>
<comment type="caution">
    <text evidence="7">The sequence shown here is derived from an EMBL/GenBank/DDBJ whole genome shotgun (WGS) entry which is preliminary data.</text>
</comment>
<dbReference type="PROSITE" id="PS50966">
    <property type="entry name" value="ZF_SWIM"/>
    <property type="match status" value="1"/>
</dbReference>
<keyword evidence="3" id="KW-0863">Zinc-finger</keyword>
<dbReference type="InterPro" id="IPR038718">
    <property type="entry name" value="SNF2-like_sf"/>
</dbReference>
<evidence type="ECO:0000313" key="8">
    <source>
        <dbReference type="Proteomes" id="UP000676035"/>
    </source>
</evidence>
<keyword evidence="8" id="KW-1185">Reference proteome</keyword>
<evidence type="ECO:0000259" key="6">
    <source>
        <dbReference type="PROSITE" id="PS51194"/>
    </source>
</evidence>
<reference evidence="7 8" key="1">
    <citation type="submission" date="2021-04" db="EMBL/GenBank/DDBJ databases">
        <title>Pseudomonas rustica sp. nov. isolated from raw milk.</title>
        <authorList>
            <person name="Fiedler G."/>
            <person name="Gieschler S."/>
            <person name="Kabisch J."/>
            <person name="Grimmler C."/>
            <person name="Brinks E."/>
            <person name="Wagner N."/>
            <person name="Hetzer B."/>
            <person name="Franz C.M.A.P."/>
            <person name="Boehnlein C."/>
        </authorList>
    </citation>
    <scope>NUCLEOTIDE SEQUENCE [LARGE SCALE GENOMIC DNA]</scope>
    <source>
        <strain evidence="7 8">MBT-4</strain>
    </source>
</reference>
<dbReference type="InterPro" id="IPR027417">
    <property type="entry name" value="P-loop_NTPase"/>
</dbReference>
<dbReference type="Gene3D" id="3.40.50.10810">
    <property type="entry name" value="Tandem AAA-ATPase domain"/>
    <property type="match status" value="1"/>
</dbReference>
<dbReference type="PROSITE" id="PS51192">
    <property type="entry name" value="HELICASE_ATP_BIND_1"/>
    <property type="match status" value="1"/>
</dbReference>
<dbReference type="InterPro" id="IPR007527">
    <property type="entry name" value="Znf_SWIM"/>
</dbReference>
<dbReference type="InterPro" id="IPR049730">
    <property type="entry name" value="SNF2/RAD54-like_C"/>
</dbReference>
<evidence type="ECO:0000256" key="1">
    <source>
        <dbReference type="ARBA" id="ARBA00022801"/>
    </source>
</evidence>
<accession>A0ABS5N1N2</accession>
<gene>
    <name evidence="7" type="ORF">KFS80_19565</name>
</gene>
<dbReference type="CDD" id="cd18012">
    <property type="entry name" value="DEXQc_arch_SWI2_SNF2"/>
    <property type="match status" value="1"/>
</dbReference>
<dbReference type="PANTHER" id="PTHR10799">
    <property type="entry name" value="SNF2/RAD54 HELICASE FAMILY"/>
    <property type="match status" value="1"/>
</dbReference>
<dbReference type="EMBL" id="JAGYHF010000010">
    <property type="protein sequence ID" value="MBS4080488.1"/>
    <property type="molecule type" value="Genomic_DNA"/>
</dbReference>
<dbReference type="RefSeq" id="WP_212545628.1">
    <property type="nucleotide sequence ID" value="NZ_JAGYHF010000010.1"/>
</dbReference>
<dbReference type="CDD" id="cd18793">
    <property type="entry name" value="SF2_C_SNF"/>
    <property type="match status" value="1"/>
</dbReference>
<dbReference type="Proteomes" id="UP000676035">
    <property type="component" value="Unassembled WGS sequence"/>
</dbReference>
<keyword evidence="2" id="KW-0067">ATP-binding</keyword>
<dbReference type="PROSITE" id="PS51194">
    <property type="entry name" value="HELICASE_CTER"/>
    <property type="match status" value="1"/>
</dbReference>
<dbReference type="SMART" id="SM00490">
    <property type="entry name" value="HELICc"/>
    <property type="match status" value="1"/>
</dbReference>
<feature type="domain" description="SWIM-type" evidence="4">
    <location>
        <begin position="56"/>
        <end position="96"/>
    </location>
</feature>
<feature type="domain" description="Helicase ATP-binding" evidence="5">
    <location>
        <begin position="437"/>
        <end position="597"/>
    </location>
</feature>
<proteinExistence type="predicted"/>
<evidence type="ECO:0000313" key="7">
    <source>
        <dbReference type="EMBL" id="MBS4080488.1"/>
    </source>
</evidence>
<feature type="domain" description="Helicase C-terminal" evidence="6">
    <location>
        <begin position="723"/>
        <end position="883"/>
    </location>
</feature>